<reference evidence="3" key="1">
    <citation type="journal article" date="2014" name="Front. Microbiol.">
        <title>High frequency of phylogenetically diverse reductive dehalogenase-homologous genes in deep subseafloor sedimentary metagenomes.</title>
        <authorList>
            <person name="Kawai M."/>
            <person name="Futagami T."/>
            <person name="Toyoda A."/>
            <person name="Takaki Y."/>
            <person name="Nishi S."/>
            <person name="Hori S."/>
            <person name="Arai W."/>
            <person name="Tsubouchi T."/>
            <person name="Morono Y."/>
            <person name="Uchiyama I."/>
            <person name="Ito T."/>
            <person name="Fujiyama A."/>
            <person name="Inagaki F."/>
            <person name="Takami H."/>
        </authorList>
    </citation>
    <scope>NUCLEOTIDE SEQUENCE</scope>
    <source>
        <strain evidence="3">Expedition CK06-06</strain>
    </source>
</reference>
<keyword evidence="1" id="KW-0175">Coiled coil</keyword>
<accession>X1VZS1</accession>
<feature type="non-terminal residue" evidence="3">
    <location>
        <position position="1"/>
    </location>
</feature>
<gene>
    <name evidence="3" type="ORF">S12H4_58371</name>
</gene>
<evidence type="ECO:0000256" key="2">
    <source>
        <dbReference type="SAM" id="MobiDB-lite"/>
    </source>
</evidence>
<name>X1VZS1_9ZZZZ</name>
<feature type="non-terminal residue" evidence="3">
    <location>
        <position position="185"/>
    </location>
</feature>
<organism evidence="3">
    <name type="scientific">marine sediment metagenome</name>
    <dbReference type="NCBI Taxonomy" id="412755"/>
    <lineage>
        <taxon>unclassified sequences</taxon>
        <taxon>metagenomes</taxon>
        <taxon>ecological metagenomes</taxon>
    </lineage>
</organism>
<dbReference type="AlphaFoldDB" id="X1VZS1"/>
<proteinExistence type="predicted"/>
<feature type="region of interest" description="Disordered" evidence="2">
    <location>
        <begin position="73"/>
        <end position="107"/>
    </location>
</feature>
<comment type="caution">
    <text evidence="3">The sequence shown here is derived from an EMBL/GenBank/DDBJ whole genome shotgun (WGS) entry which is preliminary data.</text>
</comment>
<feature type="coiled-coil region" evidence="1">
    <location>
        <begin position="107"/>
        <end position="135"/>
    </location>
</feature>
<dbReference type="EMBL" id="BARW01037896">
    <property type="protein sequence ID" value="GAJ18945.1"/>
    <property type="molecule type" value="Genomic_DNA"/>
</dbReference>
<feature type="compositionally biased region" description="Basic and acidic residues" evidence="2">
    <location>
        <begin position="84"/>
        <end position="98"/>
    </location>
</feature>
<protein>
    <submittedName>
        <fullName evidence="3">Uncharacterized protein</fullName>
    </submittedName>
</protein>
<evidence type="ECO:0000256" key="1">
    <source>
        <dbReference type="SAM" id="Coils"/>
    </source>
</evidence>
<evidence type="ECO:0000313" key="3">
    <source>
        <dbReference type="EMBL" id="GAJ18945.1"/>
    </source>
</evidence>
<sequence>IKTNTMCLSFPCIVTGTKCVVSIPVLDFIEKTTFNYHIEVIVDGYFFEASKGIVSIVGTSEVYTTQPKVKLKSSTNTGSVLGGEAKKSQDRMDKKEESSPSTVTDNAKKIEKVVKKAEQEIVKKVEKKAEKKAEKKDDGVKEAKRFSTLRDLNGSEDIVKTDELVESIIKRTIAETPAAPPVPQT</sequence>